<reference evidence="16" key="1">
    <citation type="submission" date="2022-06" db="EMBL/GenBank/DDBJ databases">
        <title>Alkalimarinus sp. nov., isolated from gut of a Alitta virens.</title>
        <authorList>
            <person name="Yang A.I."/>
            <person name="Shin N.-R."/>
        </authorList>
    </citation>
    <scope>NUCLEOTIDE SEQUENCE</scope>
    <source>
        <strain evidence="16">A2M4</strain>
    </source>
</reference>
<keyword evidence="11" id="KW-0411">Iron-sulfur</keyword>
<dbReference type="SUPFAM" id="SSF55811">
    <property type="entry name" value="Nudix"/>
    <property type="match status" value="1"/>
</dbReference>
<dbReference type="PANTHER" id="PTHR42944">
    <property type="entry name" value="ADENINE DNA GLYCOSYLASE"/>
    <property type="match status" value="1"/>
</dbReference>
<name>A0ABY6N4W1_9ALTE</name>
<evidence type="ECO:0000256" key="3">
    <source>
        <dbReference type="ARBA" id="ARBA00008343"/>
    </source>
</evidence>
<dbReference type="Gene3D" id="1.10.1670.10">
    <property type="entry name" value="Helix-hairpin-Helix base-excision DNA repair enzymes (C-terminal)"/>
    <property type="match status" value="1"/>
</dbReference>
<evidence type="ECO:0000256" key="2">
    <source>
        <dbReference type="ARBA" id="ARBA00002933"/>
    </source>
</evidence>
<proteinExistence type="inferred from homology"/>
<gene>
    <name evidence="16" type="primary">mutY</name>
    <name evidence="16" type="ORF">NKI27_04545</name>
</gene>
<evidence type="ECO:0000256" key="12">
    <source>
        <dbReference type="ARBA" id="ARBA00023204"/>
    </source>
</evidence>
<dbReference type="CDD" id="cd00056">
    <property type="entry name" value="ENDO3c"/>
    <property type="match status" value="1"/>
</dbReference>
<organism evidence="16 17">
    <name type="scientific">Alkalimarinus alittae</name>
    <dbReference type="NCBI Taxonomy" id="2961619"/>
    <lineage>
        <taxon>Bacteria</taxon>
        <taxon>Pseudomonadati</taxon>
        <taxon>Pseudomonadota</taxon>
        <taxon>Gammaproteobacteria</taxon>
        <taxon>Alteromonadales</taxon>
        <taxon>Alteromonadaceae</taxon>
        <taxon>Alkalimarinus</taxon>
    </lineage>
</organism>
<evidence type="ECO:0000256" key="11">
    <source>
        <dbReference type="ARBA" id="ARBA00023014"/>
    </source>
</evidence>
<dbReference type="CDD" id="cd03431">
    <property type="entry name" value="NUDIX_DNA_Glycosylase_C-MutY"/>
    <property type="match status" value="1"/>
</dbReference>
<comment type="cofactor">
    <cofactor evidence="14">
        <name>[4Fe-4S] cluster</name>
        <dbReference type="ChEBI" id="CHEBI:49883"/>
    </cofactor>
    <text evidence="14">Binds 1 [4Fe-4S] cluster.</text>
</comment>
<evidence type="ECO:0000256" key="8">
    <source>
        <dbReference type="ARBA" id="ARBA00022763"/>
    </source>
</evidence>
<dbReference type="EC" id="3.2.2.31" evidence="4 14"/>
<dbReference type="Pfam" id="PF14815">
    <property type="entry name" value="NUDIX_4"/>
    <property type="match status" value="1"/>
</dbReference>
<dbReference type="Gene3D" id="3.90.79.10">
    <property type="entry name" value="Nucleoside Triphosphate Pyrophosphohydrolase"/>
    <property type="match status" value="1"/>
</dbReference>
<keyword evidence="9" id="KW-0378">Hydrolase</keyword>
<comment type="function">
    <text evidence="2">Adenine glycosylase active on G-A mispairs. MutY also corrects error-prone DNA synthesis past GO lesions which are due to the oxidatively damaged form of guanine: 7,8-dihydro-8-oxoguanine (8-oxo-dGTP).</text>
</comment>
<dbReference type="InterPro" id="IPR004036">
    <property type="entry name" value="Endonuclease-III-like_CS2"/>
</dbReference>
<dbReference type="EMBL" id="CP100390">
    <property type="protein sequence ID" value="UZE97022.1"/>
    <property type="molecule type" value="Genomic_DNA"/>
</dbReference>
<comment type="similarity">
    <text evidence="3 14">Belongs to the Nth/MutY family.</text>
</comment>
<keyword evidence="12" id="KW-0234">DNA repair</keyword>
<dbReference type="InterPro" id="IPR044298">
    <property type="entry name" value="MIG/MutY"/>
</dbReference>
<dbReference type="InterPro" id="IPR015797">
    <property type="entry name" value="NUDIX_hydrolase-like_dom_sf"/>
</dbReference>
<dbReference type="Pfam" id="PF00730">
    <property type="entry name" value="HhH-GPD"/>
    <property type="match status" value="1"/>
</dbReference>
<dbReference type="InterPro" id="IPR003651">
    <property type="entry name" value="Endonuclease3_FeS-loop_motif"/>
</dbReference>
<dbReference type="PROSITE" id="PS01155">
    <property type="entry name" value="ENDONUCLEASE_III_2"/>
    <property type="match status" value="1"/>
</dbReference>
<dbReference type="SMART" id="SM00478">
    <property type="entry name" value="ENDO3c"/>
    <property type="match status" value="1"/>
</dbReference>
<sequence>MNEKHFSQSILEWFDVHGRKNLPWQINKTPYRVWVSEIMLQQTQVTTVIGYYNRFMDQFKSLEELAKADEDDVLGYWAGLGYYARARNLHKTAKLIVSEYDGEFPSTLDEIESLPGIGRSTAGAILSLSLNQRAPILDGNVKRVLARFHAIEGWTGHPSIAKELWYWAERYTPKTRFSDYTQAMMDLGATLCTRSKPNCPQCPINSTCRAYNEDRTNTIPTPKPKKALPVKHRWLLHIENQKGEIYIEKRPPSGIWGSLWSLPDAPYTLDGNDITHYCREQLAVECTVLSYKESFKHTFSHYHLILHPIKLSYVSSIPSISGCSDSRWLKGKHQLGLPAPIKIYIDSMEEEY</sequence>
<evidence type="ECO:0000256" key="4">
    <source>
        <dbReference type="ARBA" id="ARBA00012045"/>
    </source>
</evidence>
<evidence type="ECO:0000256" key="13">
    <source>
        <dbReference type="ARBA" id="ARBA00023295"/>
    </source>
</evidence>
<comment type="catalytic activity">
    <reaction evidence="1 14">
        <text>Hydrolyzes free adenine bases from 7,8-dihydro-8-oxoguanine:adenine mismatched double-stranded DNA, leaving an apurinic site.</text>
        <dbReference type="EC" id="3.2.2.31"/>
    </reaction>
</comment>
<evidence type="ECO:0000256" key="9">
    <source>
        <dbReference type="ARBA" id="ARBA00022801"/>
    </source>
</evidence>
<evidence type="ECO:0000256" key="1">
    <source>
        <dbReference type="ARBA" id="ARBA00000843"/>
    </source>
</evidence>
<protein>
    <recommendedName>
        <fullName evidence="5 14">Adenine DNA glycosylase</fullName>
        <ecNumber evidence="4 14">3.2.2.31</ecNumber>
    </recommendedName>
</protein>
<evidence type="ECO:0000256" key="14">
    <source>
        <dbReference type="RuleBase" id="RU365096"/>
    </source>
</evidence>
<evidence type="ECO:0000256" key="10">
    <source>
        <dbReference type="ARBA" id="ARBA00023004"/>
    </source>
</evidence>
<keyword evidence="17" id="KW-1185">Reference proteome</keyword>
<dbReference type="InterPro" id="IPR003265">
    <property type="entry name" value="HhH-GPD_domain"/>
</dbReference>
<accession>A0ABY6N4W1</accession>
<dbReference type="SUPFAM" id="SSF48150">
    <property type="entry name" value="DNA-glycosylase"/>
    <property type="match status" value="1"/>
</dbReference>
<feature type="domain" description="HhH-GPD" evidence="15">
    <location>
        <begin position="39"/>
        <end position="190"/>
    </location>
</feature>
<evidence type="ECO:0000256" key="7">
    <source>
        <dbReference type="ARBA" id="ARBA00022723"/>
    </source>
</evidence>
<keyword evidence="10 14" id="KW-0408">Iron</keyword>
<dbReference type="InterPro" id="IPR029119">
    <property type="entry name" value="MutY_C"/>
</dbReference>
<keyword evidence="7" id="KW-0479">Metal-binding</keyword>
<evidence type="ECO:0000256" key="5">
    <source>
        <dbReference type="ARBA" id="ARBA00022023"/>
    </source>
</evidence>
<dbReference type="Proteomes" id="UP001163739">
    <property type="component" value="Chromosome"/>
</dbReference>
<dbReference type="InterPro" id="IPR023170">
    <property type="entry name" value="HhH_base_excis_C"/>
</dbReference>
<keyword evidence="13 14" id="KW-0326">Glycosidase</keyword>
<keyword evidence="8 14" id="KW-0227">DNA damage</keyword>
<dbReference type="RefSeq" id="WP_265048503.1">
    <property type="nucleotide sequence ID" value="NZ_CP100390.1"/>
</dbReference>
<dbReference type="InterPro" id="IPR000445">
    <property type="entry name" value="HhH_motif"/>
</dbReference>
<evidence type="ECO:0000256" key="6">
    <source>
        <dbReference type="ARBA" id="ARBA00022485"/>
    </source>
</evidence>
<keyword evidence="6" id="KW-0004">4Fe-4S</keyword>
<dbReference type="NCBIfam" id="TIGR01084">
    <property type="entry name" value="mutY"/>
    <property type="match status" value="1"/>
</dbReference>
<evidence type="ECO:0000259" key="15">
    <source>
        <dbReference type="SMART" id="SM00478"/>
    </source>
</evidence>
<dbReference type="Gene3D" id="1.10.340.30">
    <property type="entry name" value="Hypothetical protein, domain 2"/>
    <property type="match status" value="1"/>
</dbReference>
<dbReference type="InterPro" id="IPR011257">
    <property type="entry name" value="DNA_glycosylase"/>
</dbReference>
<dbReference type="PANTHER" id="PTHR42944:SF1">
    <property type="entry name" value="ADENINE DNA GLYCOSYLASE"/>
    <property type="match status" value="1"/>
</dbReference>
<dbReference type="InterPro" id="IPR005760">
    <property type="entry name" value="A/G_AdeGlyc_MutY"/>
</dbReference>
<evidence type="ECO:0000313" key="16">
    <source>
        <dbReference type="EMBL" id="UZE97022.1"/>
    </source>
</evidence>
<dbReference type="SMART" id="SM00525">
    <property type="entry name" value="FES"/>
    <property type="match status" value="1"/>
</dbReference>
<dbReference type="Pfam" id="PF00633">
    <property type="entry name" value="HHH"/>
    <property type="match status" value="1"/>
</dbReference>
<evidence type="ECO:0000313" key="17">
    <source>
        <dbReference type="Proteomes" id="UP001163739"/>
    </source>
</evidence>